<evidence type="ECO:0008006" key="4">
    <source>
        <dbReference type="Google" id="ProtNLM"/>
    </source>
</evidence>
<dbReference type="OrthoDB" id="8978398at2"/>
<accession>A0A158C2R3</accession>
<evidence type="ECO:0000256" key="1">
    <source>
        <dbReference type="SAM" id="SignalP"/>
    </source>
</evidence>
<feature type="chain" id="PRO_5007622413" description="Lipoprotein" evidence="1">
    <location>
        <begin position="27"/>
        <end position="474"/>
    </location>
</feature>
<keyword evidence="3" id="KW-1185">Reference proteome</keyword>
<evidence type="ECO:0000313" key="3">
    <source>
        <dbReference type="Proteomes" id="UP000054978"/>
    </source>
</evidence>
<dbReference type="EMBL" id="FCOB02000018">
    <property type="protein sequence ID" value="SAK75847.1"/>
    <property type="molecule type" value="Genomic_DNA"/>
</dbReference>
<feature type="signal peptide" evidence="1">
    <location>
        <begin position="1"/>
        <end position="26"/>
    </location>
</feature>
<gene>
    <name evidence="2" type="ORF">AWB83_03867</name>
</gene>
<evidence type="ECO:0000313" key="2">
    <source>
        <dbReference type="EMBL" id="SAK75847.1"/>
    </source>
</evidence>
<comment type="caution">
    <text evidence="2">The sequence shown here is derived from an EMBL/GenBank/DDBJ whole genome shotgun (WGS) entry which is preliminary data.</text>
</comment>
<dbReference type="Proteomes" id="UP000054978">
    <property type="component" value="Unassembled WGS sequence"/>
</dbReference>
<name>A0A158C2R3_9BURK</name>
<keyword evidence="1" id="KW-0732">Signal</keyword>
<proteinExistence type="predicted"/>
<dbReference type="AlphaFoldDB" id="A0A158C2R3"/>
<reference evidence="2" key="1">
    <citation type="submission" date="2016-01" db="EMBL/GenBank/DDBJ databases">
        <authorList>
            <person name="Peeters C."/>
        </authorList>
    </citation>
    <scope>NUCLEOTIDE SEQUENCE [LARGE SCALE GENOMIC DNA]</scope>
    <source>
        <strain evidence="2">LMG 29326</strain>
    </source>
</reference>
<dbReference type="STRING" id="1777144.AWB83_03867"/>
<dbReference type="RefSeq" id="WP_087047257.1">
    <property type="nucleotide sequence ID" value="NZ_FCOB02000018.1"/>
</dbReference>
<sequence>MTRSSWITYLGNAAFCFFLLGSNAHAETVNPEKQEMQFSYTTNGAADGSINTYGNNSISVSGEILRVQIGDSSLDRNINGVGIYELKLMNQNLRGARKLAELLCSSKDTTSGVPISDLYTAKCGGEMRSSYVRDFSRDVASKIADLVDSLTNAGIQDGKKLVKLDLSLASVDREKDGFLVSVRFTNSGDYPIKFKTPDKWDVRMGRRMAILGVNGSQVNSPKDKFALALAGQSLVNPEQFPDGEANLAPRGSIVIKLKTDSIEKFSAGEYNLNAGTFMDIEVVGIQSSLVRVDFHSDYKNPTRVTFDRDYPSTPQEREQWEATHRQEMSWQPVKPGETFAEDGLYRAVRTNSSTHRSLQLVPFKTGAVATTDRVKMLMENGNGISFDGPVQWLWEGSAPTPVTQYSFETIEETRQFCKPGAVCPRSGRWLPRIREGWGTGYRYDLAGIVTMRHGQTMPAVKGAGDATDWEWVGA</sequence>
<protein>
    <recommendedName>
        <fullName evidence="4">Lipoprotein</fullName>
    </recommendedName>
</protein>
<organism evidence="2 3">
    <name type="scientific">Caballeronia ptereochthonis</name>
    <dbReference type="NCBI Taxonomy" id="1777144"/>
    <lineage>
        <taxon>Bacteria</taxon>
        <taxon>Pseudomonadati</taxon>
        <taxon>Pseudomonadota</taxon>
        <taxon>Betaproteobacteria</taxon>
        <taxon>Burkholderiales</taxon>
        <taxon>Burkholderiaceae</taxon>
        <taxon>Caballeronia</taxon>
    </lineage>
</organism>